<sequence>MSSLRRVSGLQKQVFRLYRAVIRASRLKDDEFAEEKECDARCPWMPFVACLSRPSVYKTSHAHEFGPGPIMRASDV</sequence>
<protein>
    <submittedName>
        <fullName evidence="1">Uncharacterized protein</fullName>
    </submittedName>
</protein>
<dbReference type="Proteomes" id="UP001190700">
    <property type="component" value="Unassembled WGS sequence"/>
</dbReference>
<reference evidence="1 2" key="1">
    <citation type="journal article" date="2015" name="Genome Biol. Evol.">
        <title>Comparative Genomics of a Bacterivorous Green Alga Reveals Evolutionary Causalities and Consequences of Phago-Mixotrophic Mode of Nutrition.</title>
        <authorList>
            <person name="Burns J.A."/>
            <person name="Paasch A."/>
            <person name="Narechania A."/>
            <person name="Kim E."/>
        </authorList>
    </citation>
    <scope>NUCLEOTIDE SEQUENCE [LARGE SCALE GENOMIC DNA]</scope>
    <source>
        <strain evidence="1 2">PLY_AMNH</strain>
    </source>
</reference>
<evidence type="ECO:0000313" key="2">
    <source>
        <dbReference type="Proteomes" id="UP001190700"/>
    </source>
</evidence>
<proteinExistence type="predicted"/>
<organism evidence="1 2">
    <name type="scientific">Cymbomonas tetramitiformis</name>
    <dbReference type="NCBI Taxonomy" id="36881"/>
    <lineage>
        <taxon>Eukaryota</taxon>
        <taxon>Viridiplantae</taxon>
        <taxon>Chlorophyta</taxon>
        <taxon>Pyramimonadophyceae</taxon>
        <taxon>Pyramimonadales</taxon>
        <taxon>Pyramimonadaceae</taxon>
        <taxon>Cymbomonas</taxon>
    </lineage>
</organism>
<accession>A0AAE0ENU8</accession>
<dbReference type="AlphaFoldDB" id="A0AAE0ENU8"/>
<name>A0AAE0ENU8_9CHLO</name>
<gene>
    <name evidence="1" type="ORF">CYMTET_56361</name>
</gene>
<comment type="caution">
    <text evidence="1">The sequence shown here is derived from an EMBL/GenBank/DDBJ whole genome shotgun (WGS) entry which is preliminary data.</text>
</comment>
<dbReference type="EMBL" id="LGRX02035747">
    <property type="protein sequence ID" value="KAK3233335.1"/>
    <property type="molecule type" value="Genomic_DNA"/>
</dbReference>
<evidence type="ECO:0000313" key="1">
    <source>
        <dbReference type="EMBL" id="KAK3233335.1"/>
    </source>
</evidence>
<keyword evidence="2" id="KW-1185">Reference proteome</keyword>